<dbReference type="PANTHER" id="PTHR43459:SF1">
    <property type="entry name" value="EG:BACN32G11.4 PROTEIN"/>
    <property type="match status" value="1"/>
</dbReference>
<dbReference type="EMBL" id="JADIKI010000020">
    <property type="protein sequence ID" value="MFK2853141.1"/>
    <property type="molecule type" value="Genomic_DNA"/>
</dbReference>
<organism evidence="1 2">
    <name type="scientific">Dyella humi</name>
    <dbReference type="NCBI Taxonomy" id="1770547"/>
    <lineage>
        <taxon>Bacteria</taxon>
        <taxon>Pseudomonadati</taxon>
        <taxon>Pseudomonadota</taxon>
        <taxon>Gammaproteobacteria</taxon>
        <taxon>Lysobacterales</taxon>
        <taxon>Rhodanobacteraceae</taxon>
        <taxon>Dyella</taxon>
    </lineage>
</organism>
<dbReference type="SUPFAM" id="SSF52096">
    <property type="entry name" value="ClpP/crotonase"/>
    <property type="match status" value="1"/>
</dbReference>
<dbReference type="Pfam" id="PF00378">
    <property type="entry name" value="ECH_1"/>
    <property type="match status" value="1"/>
</dbReference>
<dbReference type="InterPro" id="IPR029045">
    <property type="entry name" value="ClpP/crotonase-like_dom_sf"/>
</dbReference>
<proteinExistence type="predicted"/>
<dbReference type="InterPro" id="IPR001753">
    <property type="entry name" value="Enoyl-CoA_hydra/iso"/>
</dbReference>
<dbReference type="RefSeq" id="WP_380015926.1">
    <property type="nucleotide sequence ID" value="NZ_JADIKI010000020.1"/>
</dbReference>
<dbReference type="CDD" id="cd06558">
    <property type="entry name" value="crotonase-like"/>
    <property type="match status" value="1"/>
</dbReference>
<dbReference type="NCBIfam" id="NF042431">
    <property type="entry name" value="EnCoAhydt_DpgB"/>
    <property type="match status" value="1"/>
</dbReference>
<evidence type="ECO:0000313" key="1">
    <source>
        <dbReference type="EMBL" id="MFK2853141.1"/>
    </source>
</evidence>
<comment type="caution">
    <text evidence="1">The sequence shown here is derived from an EMBL/GenBank/DDBJ whole genome shotgun (WGS) entry which is preliminary data.</text>
</comment>
<name>A0ABW8IDA4_9GAMM</name>
<dbReference type="PANTHER" id="PTHR43459">
    <property type="entry name" value="ENOYL-COA HYDRATASE"/>
    <property type="match status" value="1"/>
</dbReference>
<keyword evidence="2" id="KW-1185">Reference proteome</keyword>
<gene>
    <name evidence="1" type="ORF">ISP18_00850</name>
</gene>
<dbReference type="Gene3D" id="3.90.226.10">
    <property type="entry name" value="2-enoyl-CoA Hydratase, Chain A, domain 1"/>
    <property type="match status" value="1"/>
</dbReference>
<dbReference type="Proteomes" id="UP001620409">
    <property type="component" value="Unassembled WGS sequence"/>
</dbReference>
<evidence type="ECO:0000313" key="2">
    <source>
        <dbReference type="Proteomes" id="UP001620409"/>
    </source>
</evidence>
<sequence>MLDESTKLAPANIVRLTLKSPSVLSTDLVQKLNAALDRAEDIGSNAPIEIEIRGMDHLVDSPAWPGATDVMVVSKWEQVLRRIERMQTLSAVSVHGHCTAEALELLLVADHRTVSHGTHIHLSTSDHDVWPSMALHRLCNQIGYARARRPMLFGGVLTGEQLREWGVVDSVTAGDAPFEVPEWRLSAIDPGDLSMRRRLLQDALDSSFDAALGAHLAACDRTLKRMAGEHATLDPQSGEASAA</sequence>
<reference evidence="1 2" key="1">
    <citation type="submission" date="2020-10" db="EMBL/GenBank/DDBJ databases">
        <title>Phylogeny of dyella-like bacteria.</title>
        <authorList>
            <person name="Fu J."/>
        </authorList>
    </citation>
    <scope>NUCLEOTIDE SEQUENCE [LARGE SCALE GENOMIC DNA]</scope>
    <source>
        <strain evidence="1 2">DHG40</strain>
    </source>
</reference>
<protein>
    <submittedName>
        <fullName evidence="1">Enoyl-CoA hydratase/isomerase family protein</fullName>
    </submittedName>
</protein>
<dbReference type="InterPro" id="IPR053545">
    <property type="entry name" value="Enoyl-CoA_hydratase-like"/>
</dbReference>
<accession>A0ABW8IDA4</accession>